<accession>K3WZV6</accession>
<keyword evidence="3" id="KW-1185">Reference proteome</keyword>
<dbReference type="eggNOG" id="ENOG502SX1T">
    <property type="taxonomic scope" value="Eukaryota"/>
</dbReference>
<dbReference type="EMBL" id="GL376596">
    <property type="status" value="NOT_ANNOTATED_CDS"/>
    <property type="molecule type" value="Genomic_DNA"/>
</dbReference>
<dbReference type="InParanoid" id="K3WZV6"/>
<feature type="compositionally biased region" description="Basic and acidic residues" evidence="1">
    <location>
        <begin position="78"/>
        <end position="94"/>
    </location>
</feature>
<feature type="region of interest" description="Disordered" evidence="1">
    <location>
        <begin position="1"/>
        <end position="25"/>
    </location>
</feature>
<feature type="region of interest" description="Disordered" evidence="1">
    <location>
        <begin position="51"/>
        <end position="126"/>
    </location>
</feature>
<organism evidence="2 3">
    <name type="scientific">Globisporangium ultimum (strain ATCC 200006 / CBS 805.95 / DAOM BR144)</name>
    <name type="common">Pythium ultimum</name>
    <dbReference type="NCBI Taxonomy" id="431595"/>
    <lineage>
        <taxon>Eukaryota</taxon>
        <taxon>Sar</taxon>
        <taxon>Stramenopiles</taxon>
        <taxon>Oomycota</taxon>
        <taxon>Peronosporomycetes</taxon>
        <taxon>Pythiales</taxon>
        <taxon>Pythiaceae</taxon>
        <taxon>Globisporangium</taxon>
    </lineage>
</organism>
<evidence type="ECO:0000313" key="2">
    <source>
        <dbReference type="EnsemblProtists" id="PYU1_T010505"/>
    </source>
</evidence>
<protein>
    <submittedName>
        <fullName evidence="2">Uncharacterized protein</fullName>
    </submittedName>
</protein>
<dbReference type="VEuPathDB" id="FungiDB:PYU1_G010483"/>
<dbReference type="HOGENOM" id="CLU_1130969_0_0_1"/>
<sequence>MHYLREDRLTQEREHSRQQKVEKESLQFLKAQQKLIGKKSTDEFERIRIVRPQDRTSRHRNLHQNGKPLGAGNASTELKARTNLDRQGDTDHHSGRLQSARGERTTASALSDVAPKKKPRPQSAKPVLQNVKQHAAAVNADAPLIGQRIGVRRLESYSYNPASLSTTANILSTSQSAPRLHMPHSFLRRSTTEESKSKYDNEKSASTAAALPFEPSSLVTEAGRIKHHIVVHMQRL</sequence>
<dbReference type="EnsemblProtists" id="PYU1_T010505">
    <property type="protein sequence ID" value="PYU1_T010505"/>
    <property type="gene ID" value="PYU1_G010483"/>
</dbReference>
<proteinExistence type="predicted"/>
<reference evidence="3" key="2">
    <citation type="submission" date="2010-04" db="EMBL/GenBank/DDBJ databases">
        <authorList>
            <person name="Buell R."/>
            <person name="Hamilton J."/>
            <person name="Hostetler J."/>
        </authorList>
    </citation>
    <scope>NUCLEOTIDE SEQUENCE [LARGE SCALE GENOMIC DNA]</scope>
    <source>
        <strain evidence="3">DAOM:BR144</strain>
    </source>
</reference>
<dbReference type="AlphaFoldDB" id="K3WZV6"/>
<reference evidence="2" key="3">
    <citation type="submission" date="2015-02" db="UniProtKB">
        <authorList>
            <consortium name="EnsemblProtists"/>
        </authorList>
    </citation>
    <scope>IDENTIFICATION</scope>
    <source>
        <strain evidence="2">DAOM BR144</strain>
    </source>
</reference>
<name>K3WZV6_GLOUD</name>
<evidence type="ECO:0000256" key="1">
    <source>
        <dbReference type="SAM" id="MobiDB-lite"/>
    </source>
</evidence>
<reference evidence="3" key="1">
    <citation type="journal article" date="2010" name="Genome Biol.">
        <title>Genome sequence of the necrotrophic plant pathogen Pythium ultimum reveals original pathogenicity mechanisms and effector repertoire.</title>
        <authorList>
            <person name="Levesque C.A."/>
            <person name="Brouwer H."/>
            <person name="Cano L."/>
            <person name="Hamilton J.P."/>
            <person name="Holt C."/>
            <person name="Huitema E."/>
            <person name="Raffaele S."/>
            <person name="Robideau G.P."/>
            <person name="Thines M."/>
            <person name="Win J."/>
            <person name="Zerillo M.M."/>
            <person name="Beakes G.W."/>
            <person name="Boore J.L."/>
            <person name="Busam D."/>
            <person name="Dumas B."/>
            <person name="Ferriera S."/>
            <person name="Fuerstenberg S.I."/>
            <person name="Gachon C.M."/>
            <person name="Gaulin E."/>
            <person name="Govers F."/>
            <person name="Grenville-Briggs L."/>
            <person name="Horner N."/>
            <person name="Hostetler J."/>
            <person name="Jiang R.H."/>
            <person name="Johnson J."/>
            <person name="Krajaejun T."/>
            <person name="Lin H."/>
            <person name="Meijer H.J."/>
            <person name="Moore B."/>
            <person name="Morris P."/>
            <person name="Phuntmart V."/>
            <person name="Puiu D."/>
            <person name="Shetty J."/>
            <person name="Stajich J.E."/>
            <person name="Tripathy S."/>
            <person name="Wawra S."/>
            <person name="van West P."/>
            <person name="Whitty B.R."/>
            <person name="Coutinho P.M."/>
            <person name="Henrissat B."/>
            <person name="Martin F."/>
            <person name="Thomas P.D."/>
            <person name="Tyler B.M."/>
            <person name="De Vries R.P."/>
            <person name="Kamoun S."/>
            <person name="Yandell M."/>
            <person name="Tisserat N."/>
            <person name="Buell C.R."/>
        </authorList>
    </citation>
    <scope>NUCLEOTIDE SEQUENCE</scope>
    <source>
        <strain evidence="3">DAOM:BR144</strain>
    </source>
</reference>
<evidence type="ECO:0000313" key="3">
    <source>
        <dbReference type="Proteomes" id="UP000019132"/>
    </source>
</evidence>
<dbReference type="Proteomes" id="UP000019132">
    <property type="component" value="Unassembled WGS sequence"/>
</dbReference>